<feature type="domain" description="ShlB POTRA" evidence="11">
    <location>
        <begin position="160"/>
        <end position="214"/>
    </location>
</feature>
<evidence type="ECO:0000313" key="13">
    <source>
        <dbReference type="Proteomes" id="UP000199548"/>
    </source>
</evidence>
<dbReference type="Pfam" id="PF17287">
    <property type="entry name" value="POTRA_3"/>
    <property type="match status" value="1"/>
</dbReference>
<dbReference type="Pfam" id="PF03865">
    <property type="entry name" value="ShlB"/>
    <property type="match status" value="1"/>
</dbReference>
<dbReference type="GO" id="GO:0046819">
    <property type="term" value="P:protein secretion by the type V secretion system"/>
    <property type="evidence" value="ECO:0007669"/>
    <property type="project" value="TreeGrafter"/>
</dbReference>
<protein>
    <submittedName>
        <fullName evidence="12">Hemolysin activation/secretion protein</fullName>
    </submittedName>
</protein>
<reference evidence="12 13" key="1">
    <citation type="submission" date="2016-10" db="EMBL/GenBank/DDBJ databases">
        <authorList>
            <person name="de Groot N.N."/>
        </authorList>
    </citation>
    <scope>NUCLEOTIDE SEQUENCE [LARGE SCALE GENOMIC DNA]</scope>
    <source>
        <strain evidence="12 13">LMG 23650</strain>
    </source>
</reference>
<dbReference type="OrthoDB" id="290122at2"/>
<evidence type="ECO:0000313" key="12">
    <source>
        <dbReference type="EMBL" id="SFI86071.1"/>
    </source>
</evidence>
<dbReference type="AlphaFoldDB" id="A0A1I3LMX4"/>
<keyword evidence="3" id="KW-1134">Transmembrane beta strand</keyword>
<dbReference type="FunFam" id="2.40.160.50:FF:000009">
    <property type="entry name" value="Putative hemolysin activator protein"/>
    <property type="match status" value="1"/>
</dbReference>
<dbReference type="InterPro" id="IPR013686">
    <property type="entry name" value="Polypept-transport_assoc_ShlB"/>
</dbReference>
<evidence type="ECO:0000256" key="7">
    <source>
        <dbReference type="ARBA" id="ARBA00023237"/>
    </source>
</evidence>
<evidence type="ECO:0000256" key="4">
    <source>
        <dbReference type="ARBA" id="ARBA00022692"/>
    </source>
</evidence>
<evidence type="ECO:0000259" key="11">
    <source>
        <dbReference type="Pfam" id="PF17287"/>
    </source>
</evidence>
<evidence type="ECO:0000256" key="2">
    <source>
        <dbReference type="ARBA" id="ARBA00009055"/>
    </source>
</evidence>
<keyword evidence="8" id="KW-0732">Signal</keyword>
<dbReference type="InterPro" id="IPR035251">
    <property type="entry name" value="ShlB_POTRA"/>
</dbReference>
<keyword evidence="6" id="KW-0472">Membrane</keyword>
<proteinExistence type="inferred from homology"/>
<feature type="domain" description="Haemolysin activator HlyB C-terminal" evidence="9">
    <location>
        <begin position="223"/>
        <end position="536"/>
    </location>
</feature>
<keyword evidence="5" id="KW-0813">Transport</keyword>
<evidence type="ECO:0000256" key="8">
    <source>
        <dbReference type="SAM" id="SignalP"/>
    </source>
</evidence>
<dbReference type="InterPro" id="IPR051544">
    <property type="entry name" value="TPS_OM_transporter"/>
</dbReference>
<dbReference type="RefSeq" id="WP_091012537.1">
    <property type="nucleotide sequence ID" value="NZ_CP041743.1"/>
</dbReference>
<dbReference type="GO" id="GO:0098046">
    <property type="term" value="C:type V protein secretion system complex"/>
    <property type="evidence" value="ECO:0007669"/>
    <property type="project" value="TreeGrafter"/>
</dbReference>
<dbReference type="Gene3D" id="2.40.160.50">
    <property type="entry name" value="membrane protein fhac: a member of the omp85/tpsb transporter family"/>
    <property type="match status" value="1"/>
</dbReference>
<accession>A0A1I3LMX4</accession>
<evidence type="ECO:0000259" key="9">
    <source>
        <dbReference type="Pfam" id="PF03865"/>
    </source>
</evidence>
<name>A0A1I3LMX4_9BURK</name>
<dbReference type="PANTHER" id="PTHR34597:SF3">
    <property type="entry name" value="OUTER MEMBRANE TRANSPORTER CDIB"/>
    <property type="match status" value="1"/>
</dbReference>
<organism evidence="12 13">
    <name type="scientific">Paraburkholderia megapolitana</name>
    <dbReference type="NCBI Taxonomy" id="420953"/>
    <lineage>
        <taxon>Bacteria</taxon>
        <taxon>Pseudomonadati</taxon>
        <taxon>Pseudomonadota</taxon>
        <taxon>Betaproteobacteria</taxon>
        <taxon>Burkholderiales</taxon>
        <taxon>Burkholderiaceae</taxon>
        <taxon>Paraburkholderia</taxon>
    </lineage>
</organism>
<feature type="chain" id="PRO_5011510034" evidence="8">
    <location>
        <begin position="30"/>
        <end position="572"/>
    </location>
</feature>
<gene>
    <name evidence="12" type="ORF">SAMN05192543_104498</name>
</gene>
<comment type="subcellular location">
    <subcellularLocation>
        <location evidence="1">Cell outer membrane</location>
    </subcellularLocation>
</comment>
<evidence type="ECO:0000259" key="10">
    <source>
        <dbReference type="Pfam" id="PF08479"/>
    </source>
</evidence>
<feature type="domain" description="Polypeptide-transport-associated ShlB-type" evidence="10">
    <location>
        <begin position="80"/>
        <end position="159"/>
    </location>
</feature>
<dbReference type="GO" id="GO:0009279">
    <property type="term" value="C:cell outer membrane"/>
    <property type="evidence" value="ECO:0007669"/>
    <property type="project" value="UniProtKB-SubCell"/>
</dbReference>
<dbReference type="GO" id="GO:0006811">
    <property type="term" value="P:monoatomic ion transport"/>
    <property type="evidence" value="ECO:0007669"/>
    <property type="project" value="UniProtKB-KW"/>
</dbReference>
<dbReference type="Pfam" id="PF08479">
    <property type="entry name" value="POTRA_2"/>
    <property type="match status" value="1"/>
</dbReference>
<keyword evidence="5" id="KW-0406">Ion transport</keyword>
<dbReference type="InterPro" id="IPR005565">
    <property type="entry name" value="Hemolysn_activator_HlyB_C"/>
</dbReference>
<evidence type="ECO:0000256" key="6">
    <source>
        <dbReference type="ARBA" id="ARBA00023136"/>
    </source>
</evidence>
<keyword evidence="7" id="KW-0998">Cell outer membrane</keyword>
<dbReference type="PIRSF" id="PIRSF029745">
    <property type="entry name" value="FhaC"/>
    <property type="match status" value="1"/>
</dbReference>
<dbReference type="PANTHER" id="PTHR34597">
    <property type="entry name" value="SLR1661 PROTEIN"/>
    <property type="match status" value="1"/>
</dbReference>
<keyword evidence="13" id="KW-1185">Reference proteome</keyword>
<dbReference type="InterPro" id="IPR027282">
    <property type="entry name" value="TPS"/>
</dbReference>
<evidence type="ECO:0000256" key="3">
    <source>
        <dbReference type="ARBA" id="ARBA00022452"/>
    </source>
</evidence>
<dbReference type="Proteomes" id="UP000199548">
    <property type="component" value="Unassembled WGS sequence"/>
</dbReference>
<evidence type="ECO:0000256" key="5">
    <source>
        <dbReference type="ARBA" id="ARBA00023065"/>
    </source>
</evidence>
<keyword evidence="4" id="KW-0812">Transmembrane</keyword>
<sequence>MPHRKCRLSSRRSWSVASGLLLLPLHLLAQTAESAAQELLRQQERERVLRERQEVAPDVRMPSPVIVTSERLPEHEVPCFTIDRIALTGEDAARFGWALKAADPSADPATGRCLGTAGIHTVMTRVQNAVIARGYVTTRVLAAPQDLKHGMLTLTVVPGRIRDIRFAEGTSTRATTWSAVPARRGDLLNLRDIEQALENFKRVPTVDADIQIIPAEGDDARPGESDLVIAWRQRSLPIRISVSLDDAGSKATGKYQGALTLSLDDVLTLQDLFYANVNRDVFNGNGKGTRGYTLHYSVPYGYWALGATVSGYSYRQTVAGLSQNYVYKGSSDNAEVRLSRLLHRDAARKTTAYVRGWARQSSNAIDDTEIEVQRRRTGGWELGLTHSEHFGASRLDATVAYRRGTGGFGSLAAPEEGFGEGTSRMKVITADAQVMVPFPVGAQSARYTGSWRGQWNRTPLVPQDRFSIGNRYTVRGFDGELTLIGERGWVWRNELGLLLGAGQELYVGADLGRVDGSSTQWLSGRHLAGAVAGLRGGTYGVYWDLFAGTPLSKPAGFQAASFTTGFSLNWTY</sequence>
<evidence type="ECO:0000256" key="1">
    <source>
        <dbReference type="ARBA" id="ARBA00004442"/>
    </source>
</evidence>
<dbReference type="GO" id="GO:0008320">
    <property type="term" value="F:protein transmembrane transporter activity"/>
    <property type="evidence" value="ECO:0007669"/>
    <property type="project" value="TreeGrafter"/>
</dbReference>
<feature type="signal peptide" evidence="8">
    <location>
        <begin position="1"/>
        <end position="29"/>
    </location>
</feature>
<comment type="similarity">
    <text evidence="2">Belongs to the TPS (TC 1.B.20) family.</text>
</comment>
<dbReference type="Gene3D" id="3.10.20.310">
    <property type="entry name" value="membrane protein fhac"/>
    <property type="match status" value="1"/>
</dbReference>
<dbReference type="EMBL" id="FOQU01000004">
    <property type="protein sequence ID" value="SFI86071.1"/>
    <property type="molecule type" value="Genomic_DNA"/>
</dbReference>
<dbReference type="STRING" id="420953.SAMN05192543_104498"/>